<keyword evidence="3" id="KW-1185">Reference proteome</keyword>
<gene>
    <name evidence="2" type="ORF">MIZ03_3943</name>
</gene>
<dbReference type="Proteomes" id="UP000824366">
    <property type="component" value="Chromosome"/>
</dbReference>
<proteinExistence type="predicted"/>
<feature type="coiled-coil region" evidence="1">
    <location>
        <begin position="131"/>
        <end position="169"/>
    </location>
</feature>
<reference evidence="2 3" key="1">
    <citation type="journal article" date="2021" name="Microbiol. Spectr.">
        <title>A Single Bacterium Capable of Oxidation and Reduction of Iron at Circumneutral pH.</title>
        <authorList>
            <person name="Kato S."/>
            <person name="Ohkuma M."/>
        </authorList>
    </citation>
    <scope>NUCLEOTIDE SEQUENCE [LARGE SCALE GENOMIC DNA]</scope>
    <source>
        <strain evidence="2 3">MIZ03</strain>
    </source>
</reference>
<evidence type="ECO:0000313" key="3">
    <source>
        <dbReference type="Proteomes" id="UP000824366"/>
    </source>
</evidence>
<keyword evidence="1" id="KW-0175">Coiled coil</keyword>
<evidence type="ECO:0000313" key="2">
    <source>
        <dbReference type="EMBL" id="BCO29032.1"/>
    </source>
</evidence>
<name>A0ABM7MRP7_9BURK</name>
<organism evidence="2 3">
    <name type="scientific">Rhodoferax lithotrophicus</name>
    <dbReference type="NCBI Taxonomy" id="2798804"/>
    <lineage>
        <taxon>Bacteria</taxon>
        <taxon>Pseudomonadati</taxon>
        <taxon>Pseudomonadota</taxon>
        <taxon>Betaproteobacteria</taxon>
        <taxon>Burkholderiales</taxon>
        <taxon>Comamonadaceae</taxon>
        <taxon>Rhodoferax</taxon>
    </lineage>
</organism>
<dbReference type="EMBL" id="AP024238">
    <property type="protein sequence ID" value="BCO29032.1"/>
    <property type="molecule type" value="Genomic_DNA"/>
</dbReference>
<protein>
    <submittedName>
        <fullName evidence="2">Uncharacterized protein</fullName>
    </submittedName>
</protein>
<sequence length="442" mass="49093">MGFWSSVGSICSSVASSIGSAVSSVASAVGRGVSAAYNTAKDMAGRAVGWMAEKAGNFVDGVKKVWDTVKPYVAQIRTALKAAAAATAVTFPWLSGALVLLDNGLGALTAFENSPIAKKVQQAIDWSIKLAQRWQGNKKEEQKEHEYLNEEELEQAKKYQEDLRFAEREVVSPEQRHQLELASVFNDFEIASADLDKTIKSAPEDFEHYLRLRATQKLLAMAEQKFRTAKTVDDISADDIFLVRIASDLIKANPELSNNAALRLDRVLTEIHGKKLLPFVFEELIASWAKRAEVLDKQWAQDNKALSKETTLYKYLLGAKEIQSELSAEEMQQLAALEVGLPKQKEALTSLATRQRDMERYVGAAEGLLQVLEKTPEQIEAEDRAYLLEEGTHIGKLLIDCAQTDMPFSQLNKEDQSLLTDYANIFKNESKTRMKGLLEVTA</sequence>
<accession>A0ABM7MRP7</accession>
<evidence type="ECO:0000256" key="1">
    <source>
        <dbReference type="SAM" id="Coils"/>
    </source>
</evidence>
<dbReference type="RefSeq" id="WP_223904928.1">
    <property type="nucleotide sequence ID" value="NZ_AP024238.1"/>
</dbReference>